<comment type="similarity">
    <text evidence="2">Belongs to the bacterial solute-binding protein 5 family.</text>
</comment>
<accession>A0A2N5ECT2</accession>
<reference evidence="7 8" key="1">
    <citation type="submission" date="2017-12" db="EMBL/GenBank/DDBJ databases">
        <title>Characterization of six clinical isolates of Enterochimera gen. nov., a novel genus of the Yersiniaciae family and the three species Enterochimera arupensis sp. nov., Enterochimera coloradensis sp. nov, and Enterochimera californica sp. nov.</title>
        <authorList>
            <person name="Rossi A."/>
            <person name="Fisher M."/>
        </authorList>
    </citation>
    <scope>NUCLEOTIDE SEQUENCE [LARGE SCALE GENOMIC DNA]</scope>
    <source>
        <strain evidence="8">2016-Iso4</strain>
    </source>
</reference>
<sequence>MFRLLPVTAALAALLGFSPAQAATPPDTLIVAISLDGVISLDPAESFETVSTGSLVDTYQGLVASDRNDPRTLVPALATQWQPGESEHSLLFTLNPQARFASGNPVTADDVIFSLSRVVKLNKTPSFILGEFGWTPQNIDAQFTRRGDHQVEIRWASPIGRDLALRLLSAPVSSIVDSKLLAQHTQAGDFGNGWLRTHSAGSAAYTVRNYIPHEALILEANPQAATAPKLKRVILKNVADPGTRRLLLEQGDADVAYDLGADQFAALAHQPNVRVAGFPSGLIYYLGFNTQDPQQPALGNPAFWQAARWLVDYDGIANQLLKGQFQVHQAFLPRGFDGALESTPFHLDVAKAKAILTQGGIKPGTRIALTIVNQPPYTDVAQALQASFAKADITLDIKPVPEAELWGKMRSRDFQSIFIYWGPDYIDPNTNASTFAYNVPDGPKTLAWRVGWQIPALSEQTRHAAAASNVAQRHALYTQLQTEIQQNSPYVVTLQGQRQVGLRSNIEGASQNLGNSMLFFDAVSKKG</sequence>
<evidence type="ECO:0000259" key="6">
    <source>
        <dbReference type="Pfam" id="PF00496"/>
    </source>
</evidence>
<feature type="domain" description="Solute-binding protein family 5" evidence="6">
    <location>
        <begin position="72"/>
        <end position="439"/>
    </location>
</feature>
<dbReference type="Pfam" id="PF00496">
    <property type="entry name" value="SBP_bac_5"/>
    <property type="match status" value="1"/>
</dbReference>
<keyword evidence="8" id="KW-1185">Reference proteome</keyword>
<evidence type="ECO:0000313" key="8">
    <source>
        <dbReference type="Proteomes" id="UP000234503"/>
    </source>
</evidence>
<dbReference type="AlphaFoldDB" id="A0A2N5ECT2"/>
<protein>
    <submittedName>
        <fullName evidence="7">ABC transporter substrate-binding protein</fullName>
    </submittedName>
</protein>
<dbReference type="PANTHER" id="PTHR30290">
    <property type="entry name" value="PERIPLASMIC BINDING COMPONENT OF ABC TRANSPORTER"/>
    <property type="match status" value="1"/>
</dbReference>
<dbReference type="Proteomes" id="UP000234503">
    <property type="component" value="Unassembled WGS sequence"/>
</dbReference>
<dbReference type="GO" id="GO:0015833">
    <property type="term" value="P:peptide transport"/>
    <property type="evidence" value="ECO:0007669"/>
    <property type="project" value="TreeGrafter"/>
</dbReference>
<name>A0A2N5ECT2_9GAMM</name>
<dbReference type="GO" id="GO:0043190">
    <property type="term" value="C:ATP-binding cassette (ABC) transporter complex"/>
    <property type="evidence" value="ECO:0007669"/>
    <property type="project" value="InterPro"/>
</dbReference>
<dbReference type="EMBL" id="PJZH01000001">
    <property type="protein sequence ID" value="PLR40343.1"/>
    <property type="molecule type" value="Genomic_DNA"/>
</dbReference>
<comment type="subcellular location">
    <subcellularLocation>
        <location evidence="1">Cell envelope</location>
    </subcellularLocation>
</comment>
<dbReference type="InterPro" id="IPR039424">
    <property type="entry name" value="SBP_5"/>
</dbReference>
<feature type="chain" id="PRO_5014865906" evidence="5">
    <location>
        <begin position="23"/>
        <end position="527"/>
    </location>
</feature>
<gene>
    <name evidence="7" type="ORF">CYR32_00960</name>
</gene>
<dbReference type="RefSeq" id="WP_101821645.1">
    <property type="nucleotide sequence ID" value="NZ_PJZH01000001.1"/>
</dbReference>
<dbReference type="PANTHER" id="PTHR30290:SF10">
    <property type="entry name" value="PERIPLASMIC OLIGOPEPTIDE-BINDING PROTEIN-RELATED"/>
    <property type="match status" value="1"/>
</dbReference>
<evidence type="ECO:0000256" key="1">
    <source>
        <dbReference type="ARBA" id="ARBA00004196"/>
    </source>
</evidence>
<evidence type="ECO:0000256" key="2">
    <source>
        <dbReference type="ARBA" id="ARBA00005695"/>
    </source>
</evidence>
<comment type="caution">
    <text evidence="7">The sequence shown here is derived from an EMBL/GenBank/DDBJ whole genome shotgun (WGS) entry which is preliminary data.</text>
</comment>
<dbReference type="InterPro" id="IPR030678">
    <property type="entry name" value="Peptide/Ni-bd"/>
</dbReference>
<keyword evidence="3" id="KW-0813">Transport</keyword>
<dbReference type="OrthoDB" id="9801912at2"/>
<dbReference type="SUPFAM" id="SSF53850">
    <property type="entry name" value="Periplasmic binding protein-like II"/>
    <property type="match status" value="1"/>
</dbReference>
<dbReference type="GO" id="GO:0030288">
    <property type="term" value="C:outer membrane-bounded periplasmic space"/>
    <property type="evidence" value="ECO:0007669"/>
    <property type="project" value="UniProtKB-ARBA"/>
</dbReference>
<evidence type="ECO:0000256" key="3">
    <source>
        <dbReference type="ARBA" id="ARBA00022448"/>
    </source>
</evidence>
<keyword evidence="4 5" id="KW-0732">Signal</keyword>
<evidence type="ECO:0000256" key="4">
    <source>
        <dbReference type="ARBA" id="ARBA00022729"/>
    </source>
</evidence>
<evidence type="ECO:0000256" key="5">
    <source>
        <dbReference type="SAM" id="SignalP"/>
    </source>
</evidence>
<evidence type="ECO:0000313" key="7">
    <source>
        <dbReference type="EMBL" id="PLR40343.1"/>
    </source>
</evidence>
<dbReference type="GO" id="GO:1904680">
    <property type="term" value="F:peptide transmembrane transporter activity"/>
    <property type="evidence" value="ECO:0007669"/>
    <property type="project" value="TreeGrafter"/>
</dbReference>
<dbReference type="CDD" id="cd08512">
    <property type="entry name" value="PBP2_NikA_DppA_OppA_like_7"/>
    <property type="match status" value="1"/>
</dbReference>
<dbReference type="Gene3D" id="3.10.105.10">
    <property type="entry name" value="Dipeptide-binding Protein, Domain 3"/>
    <property type="match status" value="1"/>
</dbReference>
<dbReference type="PIRSF" id="PIRSF002741">
    <property type="entry name" value="MppA"/>
    <property type="match status" value="1"/>
</dbReference>
<dbReference type="InterPro" id="IPR000914">
    <property type="entry name" value="SBP_5_dom"/>
</dbReference>
<dbReference type="Gene3D" id="3.40.190.10">
    <property type="entry name" value="Periplasmic binding protein-like II"/>
    <property type="match status" value="1"/>
</dbReference>
<feature type="signal peptide" evidence="5">
    <location>
        <begin position="1"/>
        <end position="22"/>
    </location>
</feature>
<dbReference type="Gene3D" id="3.90.76.10">
    <property type="entry name" value="Dipeptide-binding Protein, Domain 1"/>
    <property type="match status" value="1"/>
</dbReference>
<proteinExistence type="inferred from homology"/>
<organism evidence="7 8">
    <name type="scientific">Chimaeribacter coloradensis</name>
    <dbReference type="NCBI Taxonomy" id="2060068"/>
    <lineage>
        <taxon>Bacteria</taxon>
        <taxon>Pseudomonadati</taxon>
        <taxon>Pseudomonadota</taxon>
        <taxon>Gammaproteobacteria</taxon>
        <taxon>Enterobacterales</taxon>
        <taxon>Yersiniaceae</taxon>
        <taxon>Chimaeribacter</taxon>
    </lineage>
</organism>